<evidence type="ECO:0000313" key="4">
    <source>
        <dbReference type="Proteomes" id="UP000609121"/>
    </source>
</evidence>
<dbReference type="InterPro" id="IPR006076">
    <property type="entry name" value="FAD-dep_OxRdtase"/>
</dbReference>
<dbReference type="GO" id="GO:0005737">
    <property type="term" value="C:cytoplasm"/>
    <property type="evidence" value="ECO:0007669"/>
    <property type="project" value="TreeGrafter"/>
</dbReference>
<accession>A0A8J6Z398</accession>
<name>A0A8J6Z398_9RHOB</name>
<evidence type="ECO:0000313" key="3">
    <source>
        <dbReference type="EMBL" id="MBE3636654.1"/>
    </source>
</evidence>
<keyword evidence="4" id="KW-1185">Reference proteome</keyword>
<dbReference type="Proteomes" id="UP000609121">
    <property type="component" value="Unassembled WGS sequence"/>
</dbReference>
<dbReference type="SUPFAM" id="SSF54373">
    <property type="entry name" value="FAD-linked reductases, C-terminal domain"/>
    <property type="match status" value="1"/>
</dbReference>
<comment type="caution">
    <text evidence="3">The sequence shown here is derived from an EMBL/GenBank/DDBJ whole genome shotgun (WGS) entry which is preliminary data.</text>
</comment>
<feature type="domain" description="FAD dependent oxidoreductase" evidence="2">
    <location>
        <begin position="5"/>
        <end position="400"/>
    </location>
</feature>
<keyword evidence="1" id="KW-0560">Oxidoreductase</keyword>
<dbReference type="GO" id="GO:0016491">
    <property type="term" value="F:oxidoreductase activity"/>
    <property type="evidence" value="ECO:0007669"/>
    <property type="project" value="UniProtKB-KW"/>
</dbReference>
<evidence type="ECO:0000256" key="1">
    <source>
        <dbReference type="ARBA" id="ARBA00023002"/>
    </source>
</evidence>
<dbReference type="Pfam" id="PF01266">
    <property type="entry name" value="DAO"/>
    <property type="match status" value="1"/>
</dbReference>
<proteinExistence type="predicted"/>
<dbReference type="PANTHER" id="PTHR13847">
    <property type="entry name" value="SARCOSINE DEHYDROGENASE-RELATED"/>
    <property type="match status" value="1"/>
</dbReference>
<dbReference type="EMBL" id="JACVXA010000001">
    <property type="protein sequence ID" value="MBE3636654.1"/>
    <property type="molecule type" value="Genomic_DNA"/>
</dbReference>
<dbReference type="AlphaFoldDB" id="A0A8J6Z398"/>
<gene>
    <name evidence="3" type="ORF">ICN82_00375</name>
</gene>
<protein>
    <submittedName>
        <fullName evidence="3">FAD-binding oxidoreductase</fullName>
    </submittedName>
</protein>
<dbReference type="PANTHER" id="PTHR13847:SF289">
    <property type="entry name" value="GLYCINE OXIDASE"/>
    <property type="match status" value="1"/>
</dbReference>
<dbReference type="SUPFAM" id="SSF51905">
    <property type="entry name" value="FAD/NAD(P)-binding domain"/>
    <property type="match status" value="1"/>
</dbReference>
<organism evidence="3 4">
    <name type="scientific">Mangrovicoccus algicola</name>
    <dbReference type="NCBI Taxonomy" id="2771008"/>
    <lineage>
        <taxon>Bacteria</taxon>
        <taxon>Pseudomonadati</taxon>
        <taxon>Pseudomonadota</taxon>
        <taxon>Alphaproteobacteria</taxon>
        <taxon>Rhodobacterales</taxon>
        <taxon>Paracoccaceae</taxon>
        <taxon>Mangrovicoccus</taxon>
    </lineage>
</organism>
<reference evidence="3" key="1">
    <citation type="submission" date="2020-09" db="EMBL/GenBank/DDBJ databases">
        <title>A novel bacterium of genus Mangrovicoccus, isolated from South China Sea.</title>
        <authorList>
            <person name="Huang H."/>
            <person name="Mo K."/>
            <person name="Hu Y."/>
        </authorList>
    </citation>
    <scope>NUCLEOTIDE SEQUENCE</scope>
    <source>
        <strain evidence="3">HB182678</strain>
    </source>
</reference>
<evidence type="ECO:0000259" key="2">
    <source>
        <dbReference type="Pfam" id="PF01266"/>
    </source>
</evidence>
<dbReference type="RefSeq" id="WP_193178837.1">
    <property type="nucleotide sequence ID" value="NZ_JACVXA010000001.1"/>
</dbReference>
<dbReference type="Gene3D" id="3.30.9.10">
    <property type="entry name" value="D-Amino Acid Oxidase, subunit A, domain 2"/>
    <property type="match status" value="1"/>
</dbReference>
<dbReference type="InterPro" id="IPR036188">
    <property type="entry name" value="FAD/NAD-bd_sf"/>
</dbReference>
<dbReference type="Gene3D" id="3.50.50.60">
    <property type="entry name" value="FAD/NAD(P)-binding domain"/>
    <property type="match status" value="2"/>
</dbReference>
<sequence>MTGQHVAVIGGGIVGTATAEALLRDGHRVTLVEPGPFGGEQAASFGNGAFISPASILPMSMPGLWRRVPGFLADPSGPLTVRARHLPRLAPWLLRFLAAGATQARVTRTAAALAALLGDAPGRHVALAARIGRAELVRHAGLLYLYPSRADWLAEGFGWELRRRHGLETREIAGDALAQAVPGLAPRYGFGVILPGGHHSTDPGAYVAAIAAACRAQGMIHMTARATGFVTEAGRLAAIRTSAGDLACDRAVIAAGIGAAALARQAGDRVPLEAERGYHVAFPGALPDLPMPLMPQDLKVAVVRTAGALRVAGQVEFATARAAPDWRRAEILRRAALSMFPALAGDPGGAAMTRWQGNRPSTPDGLPVIGAASRIEGVHHAFGHGHVGLNAAPMTAELTAAGIAGRAPPVDPAPFRPGRFA</sequence>